<evidence type="ECO:0000256" key="2">
    <source>
        <dbReference type="ARBA" id="ARBA00004584"/>
    </source>
</evidence>
<gene>
    <name evidence="10" type="ORF">ASPSYDRAFT_54006</name>
</gene>
<evidence type="ECO:0000313" key="10">
    <source>
        <dbReference type="EMBL" id="OJJ64516.1"/>
    </source>
</evidence>
<dbReference type="PANTHER" id="PTHR14401:SF6">
    <property type="entry name" value="CENTROMERE PROTEIN K"/>
    <property type="match status" value="1"/>
</dbReference>
<evidence type="ECO:0000256" key="4">
    <source>
        <dbReference type="ARBA" id="ARBA00022454"/>
    </source>
</evidence>
<evidence type="ECO:0000256" key="9">
    <source>
        <dbReference type="SAM" id="MobiDB-lite"/>
    </source>
</evidence>
<keyword evidence="4" id="KW-0158">Chromosome</keyword>
<organism evidence="10 11">
    <name type="scientific">Aspergillus sydowii CBS 593.65</name>
    <dbReference type="NCBI Taxonomy" id="1036612"/>
    <lineage>
        <taxon>Eukaryota</taxon>
        <taxon>Fungi</taxon>
        <taxon>Dikarya</taxon>
        <taxon>Ascomycota</taxon>
        <taxon>Pezizomycotina</taxon>
        <taxon>Eurotiomycetes</taxon>
        <taxon>Eurotiomycetidae</taxon>
        <taxon>Eurotiales</taxon>
        <taxon>Aspergillaceae</taxon>
        <taxon>Aspergillus</taxon>
        <taxon>Aspergillus subgen. Nidulantes</taxon>
    </lineage>
</organism>
<dbReference type="GO" id="GO:0000070">
    <property type="term" value="P:mitotic sister chromatid segregation"/>
    <property type="evidence" value="ECO:0007669"/>
    <property type="project" value="TreeGrafter"/>
</dbReference>
<evidence type="ECO:0000313" key="11">
    <source>
        <dbReference type="Proteomes" id="UP000184356"/>
    </source>
</evidence>
<comment type="similarity">
    <text evidence="3">Belongs to the CENP-K/MCM22 family.</text>
</comment>
<evidence type="ECO:0000256" key="6">
    <source>
        <dbReference type="ARBA" id="ARBA00023242"/>
    </source>
</evidence>
<comment type="subcellular location">
    <subcellularLocation>
        <location evidence="2">Chromosome</location>
        <location evidence="2">Centromere</location>
    </subcellularLocation>
    <subcellularLocation>
        <location evidence="1">Nucleus</location>
    </subcellularLocation>
</comment>
<dbReference type="VEuPathDB" id="FungiDB:ASPSYDRAFT_54006"/>
<keyword evidence="11" id="KW-1185">Reference proteome</keyword>
<evidence type="ECO:0000256" key="5">
    <source>
        <dbReference type="ARBA" id="ARBA00023054"/>
    </source>
</evidence>
<dbReference type="EMBL" id="KV878582">
    <property type="protein sequence ID" value="OJJ64516.1"/>
    <property type="molecule type" value="Genomic_DNA"/>
</dbReference>
<feature type="region of interest" description="Disordered" evidence="9">
    <location>
        <begin position="244"/>
        <end position="264"/>
    </location>
</feature>
<dbReference type="GO" id="GO:0000775">
    <property type="term" value="C:chromosome, centromeric region"/>
    <property type="evidence" value="ECO:0007669"/>
    <property type="project" value="UniProtKB-SubCell"/>
</dbReference>
<evidence type="ECO:0000256" key="7">
    <source>
        <dbReference type="ARBA" id="ARBA00023328"/>
    </source>
</evidence>
<keyword evidence="6" id="KW-0539">Nucleus</keyword>
<proteinExistence type="inferred from homology"/>
<sequence length="336" mass="38084">MEVPQERVEKIKGFVEDRRKAEKFYDEQRISSSDIQAYEKKLDDTLRELQNRVRIQEEDLRKLRAANADDISEIGINPSSRVAQVRRAKKAYDSLLKSDTALPKPESPLPSIIALDETTRIVNESKSSISATAEKLANTRQRLRAEETNLRDAQLIRDGLQKRIADIRKDKSNSSEKPPSEVARELLEEQRRKRKDIERDTDGIRAALHKFCDEVLASLIAAEDLGGPAVGDVAEVSDATLANGYTRHGKPKKPKAVVEDDQGNTQHRIDDMLRRQTGQQQNQPSNKREAAATEIHELLDTLLNAASRFLVRAKVAQFHPRDARRLRLIDFGRSLN</sequence>
<keyword evidence="7" id="KW-0137">Centromere</keyword>
<dbReference type="RefSeq" id="XP_040708322.1">
    <property type="nucleotide sequence ID" value="XM_040848780.1"/>
</dbReference>
<accession>A0A1L9TYK1</accession>
<evidence type="ECO:0000256" key="8">
    <source>
        <dbReference type="SAM" id="Coils"/>
    </source>
</evidence>
<dbReference type="AlphaFoldDB" id="A0A1L9TYK1"/>
<dbReference type="PANTHER" id="PTHR14401">
    <property type="entry name" value="CENTROMERE PROTEIN K"/>
    <property type="match status" value="1"/>
</dbReference>
<dbReference type="OrthoDB" id="9445768at2759"/>
<protein>
    <submittedName>
        <fullName evidence="10">Uncharacterized protein</fullName>
    </submittedName>
</protein>
<dbReference type="GO" id="GO:0005634">
    <property type="term" value="C:nucleus"/>
    <property type="evidence" value="ECO:0007669"/>
    <property type="project" value="UniProtKB-SubCell"/>
</dbReference>
<dbReference type="Proteomes" id="UP000184356">
    <property type="component" value="Unassembled WGS sequence"/>
</dbReference>
<dbReference type="GO" id="GO:0051382">
    <property type="term" value="P:kinetochore assembly"/>
    <property type="evidence" value="ECO:0007669"/>
    <property type="project" value="InterPro"/>
</dbReference>
<feature type="coiled-coil region" evidence="8">
    <location>
        <begin position="129"/>
        <end position="200"/>
    </location>
</feature>
<name>A0A1L9TYK1_9EURO</name>
<evidence type="ECO:0000256" key="3">
    <source>
        <dbReference type="ARBA" id="ARBA00005795"/>
    </source>
</evidence>
<evidence type="ECO:0000256" key="1">
    <source>
        <dbReference type="ARBA" id="ARBA00004123"/>
    </source>
</evidence>
<dbReference type="InterPro" id="IPR020993">
    <property type="entry name" value="Centromere_CenpK"/>
</dbReference>
<reference evidence="11" key="1">
    <citation type="journal article" date="2017" name="Genome Biol.">
        <title>Comparative genomics reveals high biological diversity and specific adaptations in the industrially and medically important fungal genus Aspergillus.</title>
        <authorList>
            <person name="de Vries R.P."/>
            <person name="Riley R."/>
            <person name="Wiebenga A."/>
            <person name="Aguilar-Osorio G."/>
            <person name="Amillis S."/>
            <person name="Uchima C.A."/>
            <person name="Anderluh G."/>
            <person name="Asadollahi M."/>
            <person name="Askin M."/>
            <person name="Barry K."/>
            <person name="Battaglia E."/>
            <person name="Bayram O."/>
            <person name="Benocci T."/>
            <person name="Braus-Stromeyer S.A."/>
            <person name="Caldana C."/>
            <person name="Canovas D."/>
            <person name="Cerqueira G.C."/>
            <person name="Chen F."/>
            <person name="Chen W."/>
            <person name="Choi C."/>
            <person name="Clum A."/>
            <person name="Dos Santos R.A."/>
            <person name="Damasio A.R."/>
            <person name="Diallinas G."/>
            <person name="Emri T."/>
            <person name="Fekete E."/>
            <person name="Flipphi M."/>
            <person name="Freyberg S."/>
            <person name="Gallo A."/>
            <person name="Gournas C."/>
            <person name="Habgood R."/>
            <person name="Hainaut M."/>
            <person name="Harispe M.L."/>
            <person name="Henrissat B."/>
            <person name="Hilden K.S."/>
            <person name="Hope R."/>
            <person name="Hossain A."/>
            <person name="Karabika E."/>
            <person name="Karaffa L."/>
            <person name="Karanyi Z."/>
            <person name="Krasevec N."/>
            <person name="Kuo A."/>
            <person name="Kusch H."/>
            <person name="LaButti K."/>
            <person name="Lagendijk E.L."/>
            <person name="Lapidus A."/>
            <person name="Levasseur A."/>
            <person name="Lindquist E."/>
            <person name="Lipzen A."/>
            <person name="Logrieco A.F."/>
            <person name="MacCabe A."/>
            <person name="Maekelae M.R."/>
            <person name="Malavazi I."/>
            <person name="Melin P."/>
            <person name="Meyer V."/>
            <person name="Mielnichuk N."/>
            <person name="Miskei M."/>
            <person name="Molnar A.P."/>
            <person name="Mule G."/>
            <person name="Ngan C.Y."/>
            <person name="Orejas M."/>
            <person name="Orosz E."/>
            <person name="Ouedraogo J.P."/>
            <person name="Overkamp K.M."/>
            <person name="Park H.-S."/>
            <person name="Perrone G."/>
            <person name="Piumi F."/>
            <person name="Punt P.J."/>
            <person name="Ram A.F."/>
            <person name="Ramon A."/>
            <person name="Rauscher S."/>
            <person name="Record E."/>
            <person name="Riano-Pachon D.M."/>
            <person name="Robert V."/>
            <person name="Roehrig J."/>
            <person name="Ruller R."/>
            <person name="Salamov A."/>
            <person name="Salih N.S."/>
            <person name="Samson R.A."/>
            <person name="Sandor E."/>
            <person name="Sanguinetti M."/>
            <person name="Schuetze T."/>
            <person name="Sepcic K."/>
            <person name="Shelest E."/>
            <person name="Sherlock G."/>
            <person name="Sophianopoulou V."/>
            <person name="Squina F.M."/>
            <person name="Sun H."/>
            <person name="Susca A."/>
            <person name="Todd R.B."/>
            <person name="Tsang A."/>
            <person name="Unkles S.E."/>
            <person name="van de Wiele N."/>
            <person name="van Rossen-Uffink D."/>
            <person name="Oliveira J.V."/>
            <person name="Vesth T.C."/>
            <person name="Visser J."/>
            <person name="Yu J.-H."/>
            <person name="Zhou M."/>
            <person name="Andersen M.R."/>
            <person name="Archer D.B."/>
            <person name="Baker S.E."/>
            <person name="Benoit I."/>
            <person name="Brakhage A.A."/>
            <person name="Braus G.H."/>
            <person name="Fischer R."/>
            <person name="Frisvad J.C."/>
            <person name="Goldman G.H."/>
            <person name="Houbraken J."/>
            <person name="Oakley B."/>
            <person name="Pocsi I."/>
            <person name="Scazzocchio C."/>
            <person name="Seiboth B."/>
            <person name="vanKuyk P.A."/>
            <person name="Wortman J."/>
            <person name="Dyer P.S."/>
            <person name="Grigoriev I.V."/>
        </authorList>
    </citation>
    <scope>NUCLEOTIDE SEQUENCE [LARGE SCALE GENOMIC DNA]</scope>
    <source>
        <strain evidence="11">CBS 593.65</strain>
    </source>
</reference>
<dbReference type="GeneID" id="63764853"/>
<keyword evidence="5 8" id="KW-0175">Coiled coil</keyword>
<feature type="coiled-coil region" evidence="8">
    <location>
        <begin position="39"/>
        <end position="66"/>
    </location>
</feature>